<protein>
    <submittedName>
        <fullName evidence="1">Uncharacterized protein</fullName>
    </submittedName>
</protein>
<comment type="caution">
    <text evidence="1">The sequence shown here is derived from an EMBL/GenBank/DDBJ whole genome shotgun (WGS) entry which is preliminary data.</text>
</comment>
<gene>
    <name evidence="1" type="ORF">ACFFJC_12340</name>
</gene>
<keyword evidence="2" id="KW-1185">Reference proteome</keyword>
<evidence type="ECO:0000313" key="2">
    <source>
        <dbReference type="Proteomes" id="UP001589798"/>
    </source>
</evidence>
<sequence length="76" mass="8180">MALMLVAWMRELNGFFPSASPILLPDCNAADFHTVALKANVNISPLAHFNTAFDLDTRRIAHNGFCLASTCDSAAA</sequence>
<name>A0ABV6CXD2_9SPHN</name>
<dbReference type="Proteomes" id="UP001589798">
    <property type="component" value="Unassembled WGS sequence"/>
</dbReference>
<proteinExistence type="predicted"/>
<reference evidence="1 2" key="1">
    <citation type="submission" date="2024-09" db="EMBL/GenBank/DDBJ databases">
        <authorList>
            <person name="Sun Q."/>
            <person name="Mori K."/>
        </authorList>
    </citation>
    <scope>NUCLEOTIDE SEQUENCE [LARGE SCALE GENOMIC DNA]</scope>
    <source>
        <strain evidence="1 2">CCM 7706</strain>
    </source>
</reference>
<dbReference type="EMBL" id="JBHLWK010000015">
    <property type="protein sequence ID" value="MFC0205055.1"/>
    <property type="molecule type" value="Genomic_DNA"/>
</dbReference>
<dbReference type="RefSeq" id="WP_206046359.1">
    <property type="nucleotide sequence ID" value="NZ_JBHLWK010000015.1"/>
</dbReference>
<accession>A0ABV6CXD2</accession>
<evidence type="ECO:0000313" key="1">
    <source>
        <dbReference type="EMBL" id="MFC0205055.1"/>
    </source>
</evidence>
<organism evidence="1 2">
    <name type="scientific">Novosphingobium soli</name>
    <dbReference type="NCBI Taxonomy" id="574956"/>
    <lineage>
        <taxon>Bacteria</taxon>
        <taxon>Pseudomonadati</taxon>
        <taxon>Pseudomonadota</taxon>
        <taxon>Alphaproteobacteria</taxon>
        <taxon>Sphingomonadales</taxon>
        <taxon>Sphingomonadaceae</taxon>
        <taxon>Novosphingobium</taxon>
    </lineage>
</organism>